<keyword evidence="3" id="KW-1185">Reference proteome</keyword>
<dbReference type="EMBL" id="AP018052">
    <property type="protein sequence ID" value="BAZ94826.1"/>
    <property type="molecule type" value="Genomic_DNA"/>
</dbReference>
<dbReference type="PANTHER" id="PTHR33525">
    <property type="match status" value="1"/>
</dbReference>
<dbReference type="InterPro" id="IPR052340">
    <property type="entry name" value="RNase_Y/CdgJ"/>
</dbReference>
<organism evidence="2 3">
    <name type="scientific">Thiohalobacter thiocyanaticus</name>
    <dbReference type="NCBI Taxonomy" id="585455"/>
    <lineage>
        <taxon>Bacteria</taxon>
        <taxon>Pseudomonadati</taxon>
        <taxon>Pseudomonadota</taxon>
        <taxon>Gammaproteobacteria</taxon>
        <taxon>Thiohalobacterales</taxon>
        <taxon>Thiohalobacteraceae</taxon>
        <taxon>Thiohalobacter</taxon>
    </lineage>
</organism>
<feature type="domain" description="HDOD" evidence="1">
    <location>
        <begin position="25"/>
        <end position="234"/>
    </location>
</feature>
<dbReference type="SUPFAM" id="SSF109604">
    <property type="entry name" value="HD-domain/PDEase-like"/>
    <property type="match status" value="1"/>
</dbReference>
<dbReference type="PROSITE" id="PS51833">
    <property type="entry name" value="HDOD"/>
    <property type="match status" value="1"/>
</dbReference>
<dbReference type="Gene3D" id="1.10.3210.10">
    <property type="entry name" value="Hypothetical protein af1432"/>
    <property type="match status" value="1"/>
</dbReference>
<accession>A0A1Z4VT65</accession>
<dbReference type="KEGG" id="ttc:FOKN1_2454"/>
<proteinExistence type="predicted"/>
<dbReference type="RefSeq" id="WP_096366879.1">
    <property type="nucleotide sequence ID" value="NZ_AP018052.1"/>
</dbReference>
<protein>
    <submittedName>
        <fullName evidence="2">Signal transduction protein</fullName>
    </submittedName>
</protein>
<evidence type="ECO:0000313" key="3">
    <source>
        <dbReference type="Proteomes" id="UP000218765"/>
    </source>
</evidence>
<dbReference type="AlphaFoldDB" id="A0A1Z4VT65"/>
<dbReference type="Pfam" id="PF08668">
    <property type="entry name" value="HDOD"/>
    <property type="match status" value="1"/>
</dbReference>
<dbReference type="PANTHER" id="PTHR33525:SF3">
    <property type="entry name" value="RIBONUCLEASE Y"/>
    <property type="match status" value="1"/>
</dbReference>
<evidence type="ECO:0000313" key="2">
    <source>
        <dbReference type="EMBL" id="BAZ94826.1"/>
    </source>
</evidence>
<dbReference type="InterPro" id="IPR013976">
    <property type="entry name" value="HDOD"/>
</dbReference>
<name>A0A1Z4VT65_9GAMM</name>
<reference evidence="2 3" key="1">
    <citation type="submission" date="2017-05" db="EMBL/GenBank/DDBJ databases">
        <title>Thiocyanate degradation by Thiohalobacter thiocyanaticus FOKN1.</title>
        <authorList>
            <person name="Oshiki M."/>
            <person name="Fukushima T."/>
            <person name="Kawano S."/>
            <person name="Nakagawa J."/>
        </authorList>
    </citation>
    <scope>NUCLEOTIDE SEQUENCE [LARGE SCALE GENOMIC DNA]</scope>
    <source>
        <strain evidence="2 3">FOKN1</strain>
    </source>
</reference>
<dbReference type="OrthoDB" id="7001648at2"/>
<evidence type="ECO:0000259" key="1">
    <source>
        <dbReference type="PROSITE" id="PS51833"/>
    </source>
</evidence>
<gene>
    <name evidence="2" type="ORF">FOKN1_2454</name>
</gene>
<dbReference type="Proteomes" id="UP000218765">
    <property type="component" value="Chromosome"/>
</dbReference>
<sequence length="306" mass="33452">MLSETATNTARHGDICRRIECVYELPPMPEMARRVLELRHNPDADISDLAAIVELDPSLAAQVVRYATSPLHGYRGRINSIQDAITRVLGFDLVMNMALGLATGRSFRNPVDGPLGLHAFWRHAVYSAALAQAIVRRMPRELRPEPGMAYLAGLLHNFGFLLLGHLFPPEFKLLNKLAAAQPDASVTALERCMLGMGQARDAFELGHARLGGWLMRSWELPAEIQITVCEHHNPDYAGEHAVYSHLVLLTDHLLKRHDIGDAPDGELPTASLTRIGVEPDVLEALTASLIEQGGELDGMAGTLAGT</sequence>